<dbReference type="AlphaFoldDB" id="A0A9P9D508"/>
<keyword evidence="3" id="KW-1185">Reference proteome</keyword>
<organism evidence="2 3">
    <name type="scientific">Dendryphion nanum</name>
    <dbReference type="NCBI Taxonomy" id="256645"/>
    <lineage>
        <taxon>Eukaryota</taxon>
        <taxon>Fungi</taxon>
        <taxon>Dikarya</taxon>
        <taxon>Ascomycota</taxon>
        <taxon>Pezizomycotina</taxon>
        <taxon>Dothideomycetes</taxon>
        <taxon>Pleosporomycetidae</taxon>
        <taxon>Pleosporales</taxon>
        <taxon>Torulaceae</taxon>
        <taxon>Dendryphion</taxon>
    </lineage>
</organism>
<proteinExistence type="predicted"/>
<dbReference type="EMBL" id="JAGMWT010000021">
    <property type="protein sequence ID" value="KAH7112526.1"/>
    <property type="molecule type" value="Genomic_DNA"/>
</dbReference>
<evidence type="ECO:0000256" key="1">
    <source>
        <dbReference type="SAM" id="MobiDB-lite"/>
    </source>
</evidence>
<accession>A0A9P9D508</accession>
<feature type="compositionally biased region" description="Basic and acidic residues" evidence="1">
    <location>
        <begin position="16"/>
        <end position="38"/>
    </location>
</feature>
<feature type="compositionally biased region" description="Acidic residues" evidence="1">
    <location>
        <begin position="87"/>
        <end position="96"/>
    </location>
</feature>
<sequence>MVGWLAGWLVGCSFPNEKKEGTNERARGDRDSRERRDGNPGLSFQRQQKEGATEGTGGWWMRRWVWPTHDLATHVRHVSTSTRENTEELTDDDDDDNDDDDPYWCCRFLSLPTDWTDWTDWGGWGLMEGSTRPGTGLVAKQAYHALALSLTTHPSREIPPSAEQRSSAHAPFAALAIWPRSLSLSERAREGERDEQQPGIMEPSISPPAITTFFTPSPP</sequence>
<evidence type="ECO:0000313" key="2">
    <source>
        <dbReference type="EMBL" id="KAH7112526.1"/>
    </source>
</evidence>
<dbReference type="Proteomes" id="UP000700596">
    <property type="component" value="Unassembled WGS sequence"/>
</dbReference>
<feature type="region of interest" description="Disordered" evidence="1">
    <location>
        <begin position="16"/>
        <end position="54"/>
    </location>
</feature>
<name>A0A9P9D508_9PLEO</name>
<comment type="caution">
    <text evidence="2">The sequence shown here is derived from an EMBL/GenBank/DDBJ whole genome shotgun (WGS) entry which is preliminary data.</text>
</comment>
<protein>
    <submittedName>
        <fullName evidence="2">Uncharacterized protein</fullName>
    </submittedName>
</protein>
<reference evidence="2" key="1">
    <citation type="journal article" date="2021" name="Nat. Commun.">
        <title>Genetic determinants of endophytism in the Arabidopsis root mycobiome.</title>
        <authorList>
            <person name="Mesny F."/>
            <person name="Miyauchi S."/>
            <person name="Thiergart T."/>
            <person name="Pickel B."/>
            <person name="Atanasova L."/>
            <person name="Karlsson M."/>
            <person name="Huettel B."/>
            <person name="Barry K.W."/>
            <person name="Haridas S."/>
            <person name="Chen C."/>
            <person name="Bauer D."/>
            <person name="Andreopoulos W."/>
            <person name="Pangilinan J."/>
            <person name="LaButti K."/>
            <person name="Riley R."/>
            <person name="Lipzen A."/>
            <person name="Clum A."/>
            <person name="Drula E."/>
            <person name="Henrissat B."/>
            <person name="Kohler A."/>
            <person name="Grigoriev I.V."/>
            <person name="Martin F.M."/>
            <person name="Hacquard S."/>
        </authorList>
    </citation>
    <scope>NUCLEOTIDE SEQUENCE</scope>
    <source>
        <strain evidence="2">MPI-CAGE-CH-0243</strain>
    </source>
</reference>
<feature type="region of interest" description="Disordered" evidence="1">
    <location>
        <begin position="77"/>
        <end position="96"/>
    </location>
</feature>
<evidence type="ECO:0000313" key="3">
    <source>
        <dbReference type="Proteomes" id="UP000700596"/>
    </source>
</evidence>
<gene>
    <name evidence="2" type="ORF">B0J11DRAFT_572990</name>
</gene>
<feature type="region of interest" description="Disordered" evidence="1">
    <location>
        <begin position="185"/>
        <end position="219"/>
    </location>
</feature>
<feature type="compositionally biased region" description="Basic and acidic residues" evidence="1">
    <location>
        <begin position="186"/>
        <end position="196"/>
    </location>
</feature>